<feature type="compositionally biased region" description="Basic and acidic residues" evidence="1">
    <location>
        <begin position="70"/>
        <end position="80"/>
    </location>
</feature>
<protein>
    <submittedName>
        <fullName evidence="2">Uncharacterized protein</fullName>
    </submittedName>
</protein>
<dbReference type="EMBL" id="JASSZA010000011">
    <property type="protein sequence ID" value="KAK2097779.1"/>
    <property type="molecule type" value="Genomic_DNA"/>
</dbReference>
<dbReference type="Proteomes" id="UP001266305">
    <property type="component" value="Unassembled WGS sequence"/>
</dbReference>
<reference evidence="2 3" key="1">
    <citation type="submission" date="2023-05" db="EMBL/GenBank/DDBJ databases">
        <title>B98-5 Cell Line De Novo Hybrid Assembly: An Optical Mapping Approach.</title>
        <authorList>
            <person name="Kananen K."/>
            <person name="Auerbach J.A."/>
            <person name="Kautto E."/>
            <person name="Blachly J.S."/>
        </authorList>
    </citation>
    <scope>NUCLEOTIDE SEQUENCE [LARGE SCALE GENOMIC DNA]</scope>
    <source>
        <strain evidence="2">B95-8</strain>
        <tissue evidence="2">Cell line</tissue>
    </source>
</reference>
<evidence type="ECO:0000313" key="3">
    <source>
        <dbReference type="Proteomes" id="UP001266305"/>
    </source>
</evidence>
<gene>
    <name evidence="2" type="ORF">P7K49_023230</name>
</gene>
<organism evidence="2 3">
    <name type="scientific">Saguinus oedipus</name>
    <name type="common">Cotton-top tamarin</name>
    <name type="synonym">Oedipomidas oedipus</name>
    <dbReference type="NCBI Taxonomy" id="9490"/>
    <lineage>
        <taxon>Eukaryota</taxon>
        <taxon>Metazoa</taxon>
        <taxon>Chordata</taxon>
        <taxon>Craniata</taxon>
        <taxon>Vertebrata</taxon>
        <taxon>Euteleostomi</taxon>
        <taxon>Mammalia</taxon>
        <taxon>Eutheria</taxon>
        <taxon>Euarchontoglires</taxon>
        <taxon>Primates</taxon>
        <taxon>Haplorrhini</taxon>
        <taxon>Platyrrhini</taxon>
        <taxon>Cebidae</taxon>
        <taxon>Callitrichinae</taxon>
        <taxon>Saguinus</taxon>
    </lineage>
</organism>
<accession>A0ABQ9ULW1</accession>
<proteinExistence type="predicted"/>
<name>A0ABQ9ULW1_SAGOE</name>
<feature type="region of interest" description="Disordered" evidence="1">
    <location>
        <begin position="1"/>
        <end position="121"/>
    </location>
</feature>
<feature type="compositionally biased region" description="Basic and acidic residues" evidence="1">
    <location>
        <begin position="104"/>
        <end position="119"/>
    </location>
</feature>
<comment type="caution">
    <text evidence="2">The sequence shown here is derived from an EMBL/GenBank/DDBJ whole genome shotgun (WGS) entry which is preliminary data.</text>
</comment>
<sequence length="144" mass="15583">MGTPTNYVGTRRRPKKNEADPALPGGTLHEGGARFGRKGGQSRLKAPGRTSSRTARSSHERLGRGRSRGLTRESSAEARHPPQAPSGASSPEPIRKQPSGSGNCREDPEAVRSVTRECENPPFALRPWRQLRRWPRAKISGGGG</sequence>
<evidence type="ECO:0000313" key="2">
    <source>
        <dbReference type="EMBL" id="KAK2097779.1"/>
    </source>
</evidence>
<keyword evidence="3" id="KW-1185">Reference proteome</keyword>
<evidence type="ECO:0000256" key="1">
    <source>
        <dbReference type="SAM" id="MobiDB-lite"/>
    </source>
</evidence>